<gene>
    <name evidence="1" type="ORF">AYI70_g6524</name>
</gene>
<dbReference type="Proteomes" id="UP000187283">
    <property type="component" value="Unassembled WGS sequence"/>
</dbReference>
<accession>A0A1R1XPH9</accession>
<proteinExistence type="predicted"/>
<sequence length="115" mass="12820">MHREAFLVPFAETNTAESSSSSTNPSSLANCSDNTLNPAPVSSCQSVYFSVLFYASVPFHSRFQHPSSAFLRLITKLKPRSYRFSFTADCRLQLHLSFSVLQGCDFYVSGVLLPR</sequence>
<evidence type="ECO:0000313" key="1">
    <source>
        <dbReference type="EMBL" id="OMJ16544.1"/>
    </source>
</evidence>
<reference evidence="1 2" key="1">
    <citation type="submission" date="2017-01" db="EMBL/GenBank/DDBJ databases">
        <authorList>
            <person name="Mah S.A."/>
            <person name="Swanson W.J."/>
            <person name="Moy G.W."/>
            <person name="Vacquier V.D."/>
        </authorList>
    </citation>
    <scope>NUCLEOTIDE SEQUENCE [LARGE SCALE GENOMIC DNA]</scope>
    <source>
        <strain evidence="1 2">GSMNP</strain>
    </source>
</reference>
<name>A0A1R1XPH9_9FUNG</name>
<keyword evidence="2" id="KW-1185">Reference proteome</keyword>
<comment type="caution">
    <text evidence="1">The sequence shown here is derived from an EMBL/GenBank/DDBJ whole genome shotgun (WGS) entry which is preliminary data.</text>
</comment>
<dbReference type="AlphaFoldDB" id="A0A1R1XPH9"/>
<dbReference type="EMBL" id="LSSN01002304">
    <property type="protein sequence ID" value="OMJ16544.1"/>
    <property type="molecule type" value="Genomic_DNA"/>
</dbReference>
<evidence type="ECO:0000313" key="2">
    <source>
        <dbReference type="Proteomes" id="UP000187283"/>
    </source>
</evidence>
<organism evidence="1 2">
    <name type="scientific">Smittium culicis</name>
    <dbReference type="NCBI Taxonomy" id="133412"/>
    <lineage>
        <taxon>Eukaryota</taxon>
        <taxon>Fungi</taxon>
        <taxon>Fungi incertae sedis</taxon>
        <taxon>Zoopagomycota</taxon>
        <taxon>Kickxellomycotina</taxon>
        <taxon>Harpellomycetes</taxon>
        <taxon>Harpellales</taxon>
        <taxon>Legeriomycetaceae</taxon>
        <taxon>Smittium</taxon>
    </lineage>
</organism>
<protein>
    <submittedName>
        <fullName evidence="1">Uncharacterized protein</fullName>
    </submittedName>
</protein>